<dbReference type="PANTHER" id="PTHR10566">
    <property type="entry name" value="CHAPERONE-ACTIVITY OF BC1 COMPLEX CABC1 -RELATED"/>
    <property type="match status" value="1"/>
</dbReference>
<evidence type="ECO:0000256" key="3">
    <source>
        <dbReference type="SAM" id="Phobius"/>
    </source>
</evidence>
<dbReference type="Pfam" id="PF03109">
    <property type="entry name" value="ABC1"/>
    <property type="match status" value="1"/>
</dbReference>
<sequence>MKISTIPSLYRNLRRWREILAVLRRYGLADWLSHYDRVPFRRWFKDQGGHPLAEYTRETRVRLALTELGPTFIKLGQVLAGRPDLVGVALSEELKRLRVDVQPDTIEQVRQTLAGELGDDYEQHFQFIDPEPLATASIGQVHRATLNDGTAVVIKVQRHGIERTVQQDIEVLGGLAVLAERVDVMAAWRPTDVVRQLAPIIHRELDFERERQSLEFFSGWMQQHSEVVVVPQPLSDLCTKRILVMEELRGRSLASCLAQKSPAKKTPTDESTSNESPANESPTFEFDQGLSEQQREQIAEQIASVYVSMIFDEGVYQADPHTGNLILMEDGRLGILDFGMSGRLDENLRETIESMVIAISEADQSRLTRLIQRVGETPAQLDQSALANDVADFVATYGQQSLDRFDLAGALTALTELLHYHSIKLPNQSALLLKTLISLEGTMSELGASFDSLQVIQEMARKSALRRMSPRRRFRQVRRIYLEAEEFLATAPAEVVSLLQMVRRGETSIHLEHKRLSPSINRLVLGMMASAVFMGSALMLARDVKPLMHLRVLSFDSGPMSMLGLFGVVGSMSVMVWLLIAIAKSGHLTRDNED</sequence>
<evidence type="ECO:0000256" key="1">
    <source>
        <dbReference type="ARBA" id="ARBA00009670"/>
    </source>
</evidence>
<dbReference type="InterPro" id="IPR011009">
    <property type="entry name" value="Kinase-like_dom_sf"/>
</dbReference>
<evidence type="ECO:0000313" key="6">
    <source>
        <dbReference type="Proteomes" id="UP000315003"/>
    </source>
</evidence>
<dbReference type="InterPro" id="IPR050154">
    <property type="entry name" value="UbiB_kinase"/>
</dbReference>
<dbReference type="AlphaFoldDB" id="A0A517STW8"/>
<dbReference type="InterPro" id="IPR000719">
    <property type="entry name" value="Prot_kinase_dom"/>
</dbReference>
<evidence type="ECO:0000259" key="4">
    <source>
        <dbReference type="PROSITE" id="PS50011"/>
    </source>
</evidence>
<proteinExistence type="inferred from homology"/>
<evidence type="ECO:0000256" key="2">
    <source>
        <dbReference type="SAM" id="MobiDB-lite"/>
    </source>
</evidence>
<feature type="domain" description="Protein kinase" evidence="4">
    <location>
        <begin position="127"/>
        <end position="482"/>
    </location>
</feature>
<dbReference type="CDD" id="cd05121">
    <property type="entry name" value="ABC1_ADCK3-like"/>
    <property type="match status" value="1"/>
</dbReference>
<accession>A0A517STW8</accession>
<feature type="region of interest" description="Disordered" evidence="2">
    <location>
        <begin position="259"/>
        <end position="291"/>
    </location>
</feature>
<dbReference type="Proteomes" id="UP000315003">
    <property type="component" value="Chromosome"/>
</dbReference>
<feature type="transmembrane region" description="Helical" evidence="3">
    <location>
        <begin position="523"/>
        <end position="541"/>
    </location>
</feature>
<keyword evidence="5" id="KW-0808">Transferase</keyword>
<dbReference type="OrthoDB" id="9795390at2"/>
<keyword evidence="3" id="KW-1133">Transmembrane helix</keyword>
<dbReference type="EMBL" id="CP036272">
    <property type="protein sequence ID" value="QDT59513.1"/>
    <property type="molecule type" value="Genomic_DNA"/>
</dbReference>
<keyword evidence="3" id="KW-0812">Transmembrane</keyword>
<feature type="compositionally biased region" description="Polar residues" evidence="2">
    <location>
        <begin position="269"/>
        <end position="282"/>
    </location>
</feature>
<dbReference type="PROSITE" id="PS50011">
    <property type="entry name" value="PROTEIN_KINASE_DOM"/>
    <property type="match status" value="1"/>
</dbReference>
<protein>
    <recommendedName>
        <fullName evidence="4">Protein kinase domain-containing protein</fullName>
    </recommendedName>
</protein>
<keyword evidence="3" id="KW-0472">Membrane</keyword>
<feature type="transmembrane region" description="Helical" evidence="3">
    <location>
        <begin position="561"/>
        <end position="583"/>
    </location>
</feature>
<dbReference type="GO" id="GO:0004672">
    <property type="term" value="F:protein kinase activity"/>
    <property type="evidence" value="ECO:0007669"/>
    <property type="project" value="InterPro"/>
</dbReference>
<dbReference type="SUPFAM" id="SSF56112">
    <property type="entry name" value="Protein kinase-like (PK-like)"/>
    <property type="match status" value="1"/>
</dbReference>
<name>A0A517STW8_9BACT</name>
<dbReference type="InterPro" id="IPR004147">
    <property type="entry name" value="ABC1_dom"/>
</dbReference>
<evidence type="ECO:0000313" key="5">
    <source>
        <dbReference type="EMBL" id="QDT59513.1"/>
    </source>
</evidence>
<dbReference type="RefSeq" id="WP_145271444.1">
    <property type="nucleotide sequence ID" value="NZ_CP036272.1"/>
</dbReference>
<dbReference type="GO" id="GO:0005524">
    <property type="term" value="F:ATP binding"/>
    <property type="evidence" value="ECO:0007669"/>
    <property type="project" value="InterPro"/>
</dbReference>
<organism evidence="5 6">
    <name type="scientific">Stieleria bergensis</name>
    <dbReference type="NCBI Taxonomy" id="2528025"/>
    <lineage>
        <taxon>Bacteria</taxon>
        <taxon>Pseudomonadati</taxon>
        <taxon>Planctomycetota</taxon>
        <taxon>Planctomycetia</taxon>
        <taxon>Pirellulales</taxon>
        <taxon>Pirellulaceae</taxon>
        <taxon>Stieleria</taxon>
    </lineage>
</organism>
<comment type="similarity">
    <text evidence="1">Belongs to the protein kinase superfamily. ADCK protein kinase family.</text>
</comment>
<keyword evidence="6" id="KW-1185">Reference proteome</keyword>
<gene>
    <name evidence="5" type="primary">ubiB</name>
    <name evidence="5" type="ORF">SV7mr_20210</name>
</gene>
<reference evidence="5 6" key="1">
    <citation type="submission" date="2019-02" db="EMBL/GenBank/DDBJ databases">
        <title>Deep-cultivation of Planctomycetes and their phenomic and genomic characterization uncovers novel biology.</title>
        <authorList>
            <person name="Wiegand S."/>
            <person name="Jogler M."/>
            <person name="Boedeker C."/>
            <person name="Pinto D."/>
            <person name="Vollmers J."/>
            <person name="Rivas-Marin E."/>
            <person name="Kohn T."/>
            <person name="Peeters S.H."/>
            <person name="Heuer A."/>
            <person name="Rast P."/>
            <person name="Oberbeckmann S."/>
            <person name="Bunk B."/>
            <person name="Jeske O."/>
            <person name="Meyerdierks A."/>
            <person name="Storesund J.E."/>
            <person name="Kallscheuer N."/>
            <person name="Luecker S."/>
            <person name="Lage O.M."/>
            <person name="Pohl T."/>
            <person name="Merkel B.J."/>
            <person name="Hornburger P."/>
            <person name="Mueller R.-W."/>
            <person name="Bruemmer F."/>
            <person name="Labrenz M."/>
            <person name="Spormann A.M."/>
            <person name="Op den Camp H."/>
            <person name="Overmann J."/>
            <person name="Amann R."/>
            <person name="Jetten M.S.M."/>
            <person name="Mascher T."/>
            <person name="Medema M.H."/>
            <person name="Devos D.P."/>
            <person name="Kaster A.-K."/>
            <person name="Ovreas L."/>
            <person name="Rohde M."/>
            <person name="Galperin M.Y."/>
            <person name="Jogler C."/>
        </authorList>
    </citation>
    <scope>NUCLEOTIDE SEQUENCE [LARGE SCALE GENOMIC DNA]</scope>
    <source>
        <strain evidence="5 6">SV_7m_r</strain>
    </source>
</reference>
<dbReference type="PANTHER" id="PTHR10566:SF113">
    <property type="entry name" value="PROTEIN ACTIVITY OF BC1 COMPLEX KINASE 7, CHLOROPLASTIC"/>
    <property type="match status" value="1"/>
</dbReference>